<feature type="chain" id="PRO_5009656481" evidence="2">
    <location>
        <begin position="20"/>
        <end position="156"/>
    </location>
</feature>
<keyword evidence="2" id="KW-0732">Signal</keyword>
<accession>A0A1J9PY25</accession>
<sequence>MHFENCALCSLTFAVFVAAGPVPQRSQYPDLSPLTSAANEVSPLSPGEVSSVAVARQGRALFFNVNDVVEQKRAGNNEACAVINNPHLSTTICSTFGAPRSTNPTVPTTDIPAATADVLVDGTTRITSTQTVTVIRQPPDTKPPSPPASSPQPPAQ</sequence>
<proteinExistence type="predicted"/>
<evidence type="ECO:0000256" key="1">
    <source>
        <dbReference type="SAM" id="MobiDB-lite"/>
    </source>
</evidence>
<dbReference type="Proteomes" id="UP000242791">
    <property type="component" value="Unassembled WGS sequence"/>
</dbReference>
<organism evidence="3 4">
    <name type="scientific">Blastomyces percursus</name>
    <dbReference type="NCBI Taxonomy" id="1658174"/>
    <lineage>
        <taxon>Eukaryota</taxon>
        <taxon>Fungi</taxon>
        <taxon>Dikarya</taxon>
        <taxon>Ascomycota</taxon>
        <taxon>Pezizomycotina</taxon>
        <taxon>Eurotiomycetes</taxon>
        <taxon>Eurotiomycetidae</taxon>
        <taxon>Onygenales</taxon>
        <taxon>Ajellomycetaceae</taxon>
        <taxon>Blastomyces</taxon>
    </lineage>
</organism>
<reference evidence="3 4" key="1">
    <citation type="submission" date="2015-08" db="EMBL/GenBank/DDBJ databases">
        <title>Emmonsia species relationships and genome sequence.</title>
        <authorList>
            <person name="Cuomo C.A."/>
            <person name="Schwartz I.S."/>
            <person name="Kenyon C."/>
            <person name="De Hoog G.S."/>
            <person name="Govender N.P."/>
            <person name="Botha A."/>
            <person name="Moreno L."/>
            <person name="De Vries M."/>
            <person name="Munoz J.F."/>
            <person name="Stielow J.B."/>
        </authorList>
    </citation>
    <scope>NUCLEOTIDE SEQUENCE [LARGE SCALE GENOMIC DNA]</scope>
    <source>
        <strain evidence="3 4">EI222</strain>
    </source>
</reference>
<evidence type="ECO:0000256" key="2">
    <source>
        <dbReference type="SAM" id="SignalP"/>
    </source>
</evidence>
<feature type="compositionally biased region" description="Pro residues" evidence="1">
    <location>
        <begin position="140"/>
        <end position="156"/>
    </location>
</feature>
<name>A0A1J9PY25_9EURO</name>
<gene>
    <name evidence="3" type="ORF">ACJ73_07440</name>
</gene>
<dbReference type="VEuPathDB" id="FungiDB:ACJ73_07440"/>
<feature type="signal peptide" evidence="2">
    <location>
        <begin position="1"/>
        <end position="19"/>
    </location>
</feature>
<dbReference type="EMBL" id="LGTZ01001503">
    <property type="protein sequence ID" value="OJD21224.1"/>
    <property type="molecule type" value="Genomic_DNA"/>
</dbReference>
<dbReference type="AlphaFoldDB" id="A0A1J9PY25"/>
<dbReference type="STRING" id="1658174.A0A1J9PY25"/>
<feature type="region of interest" description="Disordered" evidence="1">
    <location>
        <begin position="129"/>
        <end position="156"/>
    </location>
</feature>
<keyword evidence="4" id="KW-1185">Reference proteome</keyword>
<comment type="caution">
    <text evidence="3">The sequence shown here is derived from an EMBL/GenBank/DDBJ whole genome shotgun (WGS) entry which is preliminary data.</text>
</comment>
<protein>
    <submittedName>
        <fullName evidence="3">Uncharacterized protein</fullName>
    </submittedName>
</protein>
<dbReference type="OrthoDB" id="4188862at2759"/>
<evidence type="ECO:0000313" key="3">
    <source>
        <dbReference type="EMBL" id="OJD21224.1"/>
    </source>
</evidence>
<evidence type="ECO:0000313" key="4">
    <source>
        <dbReference type="Proteomes" id="UP000242791"/>
    </source>
</evidence>